<protein>
    <submittedName>
        <fullName evidence="2">Uncharacterized protein</fullName>
    </submittedName>
</protein>
<sequence>MSLGADVAELLAGAGIGDVDVAAAVADEHVRTAAYQRVVAAVVASGSRERERAVVDVLLRDPHELGAKTAVVALVDGVARRAGGLGEFRARAEELRVAAGRFRGEGHRAFVRRRIDDWVLWHSVREGRVPTAGELAEATDWMQRLLAGQSTSTAVLALLAASGRTRKVRNVAKGRVAGVRPAGGAGRSNETQRLAEGGPGR</sequence>
<evidence type="ECO:0000313" key="2">
    <source>
        <dbReference type="EMBL" id="MFB9519672.1"/>
    </source>
</evidence>
<evidence type="ECO:0000313" key="3">
    <source>
        <dbReference type="Proteomes" id="UP001589718"/>
    </source>
</evidence>
<gene>
    <name evidence="2" type="ORF">ACFFTU_06925</name>
</gene>
<reference evidence="2 3" key="1">
    <citation type="submission" date="2024-09" db="EMBL/GenBank/DDBJ databases">
        <authorList>
            <person name="Sun Q."/>
            <person name="Mori K."/>
        </authorList>
    </citation>
    <scope>NUCLEOTIDE SEQUENCE [LARGE SCALE GENOMIC DNA]</scope>
    <source>
        <strain evidence="2 3">JCM 4362</strain>
    </source>
</reference>
<comment type="caution">
    <text evidence="2">The sequence shown here is derived from an EMBL/GenBank/DDBJ whole genome shotgun (WGS) entry which is preliminary data.</text>
</comment>
<evidence type="ECO:0000256" key="1">
    <source>
        <dbReference type="SAM" id="MobiDB-lite"/>
    </source>
</evidence>
<keyword evidence="3" id="KW-1185">Reference proteome</keyword>
<accession>A0ABV5P903</accession>
<dbReference type="EMBL" id="JBHMCR010000004">
    <property type="protein sequence ID" value="MFB9519672.1"/>
    <property type="molecule type" value="Genomic_DNA"/>
</dbReference>
<name>A0ABV5P903_STRCM</name>
<dbReference type="RefSeq" id="WP_345221312.1">
    <property type="nucleotide sequence ID" value="NZ_BAAAXE010000013.1"/>
</dbReference>
<dbReference type="Proteomes" id="UP001589718">
    <property type="component" value="Unassembled WGS sequence"/>
</dbReference>
<organism evidence="2 3">
    <name type="scientific">Streptomyces cremeus</name>
    <dbReference type="NCBI Taxonomy" id="66881"/>
    <lineage>
        <taxon>Bacteria</taxon>
        <taxon>Bacillati</taxon>
        <taxon>Actinomycetota</taxon>
        <taxon>Actinomycetes</taxon>
        <taxon>Kitasatosporales</taxon>
        <taxon>Streptomycetaceae</taxon>
        <taxon>Streptomyces</taxon>
    </lineage>
</organism>
<proteinExistence type="predicted"/>
<feature type="region of interest" description="Disordered" evidence="1">
    <location>
        <begin position="178"/>
        <end position="201"/>
    </location>
</feature>